<comment type="caution">
    <text evidence="1">The sequence shown here is derived from an EMBL/GenBank/DDBJ whole genome shotgun (WGS) entry which is preliminary data.</text>
</comment>
<protein>
    <submittedName>
        <fullName evidence="1">Uncharacterized protein</fullName>
    </submittedName>
</protein>
<feature type="non-terminal residue" evidence="1">
    <location>
        <position position="1"/>
    </location>
</feature>
<organism evidence="1 2">
    <name type="scientific">Rotaria socialis</name>
    <dbReference type="NCBI Taxonomy" id="392032"/>
    <lineage>
        <taxon>Eukaryota</taxon>
        <taxon>Metazoa</taxon>
        <taxon>Spiralia</taxon>
        <taxon>Gnathifera</taxon>
        <taxon>Rotifera</taxon>
        <taxon>Eurotatoria</taxon>
        <taxon>Bdelloidea</taxon>
        <taxon>Philodinida</taxon>
        <taxon>Philodinidae</taxon>
        <taxon>Rotaria</taxon>
    </lineage>
</organism>
<sequence>MDSIKDLSCTCSYEYYGYRSFWRTCERCRTQKEANNIEVDIFECPIPSDHVEALAVIFELQMPIEIRIYRDIIWQFINRPRPHPSHNMYEWLSVLPHASKLGPFYTGPNNNKVKLVSSTKSITQTHYSSPSIATAPVTEFLHENSLKIQISPTSTIAIKDECLALTPQLDHPDYKQLQFTINNTQFVQNHV</sequence>
<gene>
    <name evidence="1" type="ORF">QYT958_LOCUS38602</name>
</gene>
<evidence type="ECO:0000313" key="2">
    <source>
        <dbReference type="Proteomes" id="UP000663848"/>
    </source>
</evidence>
<evidence type="ECO:0000313" key="1">
    <source>
        <dbReference type="EMBL" id="CAF5005795.1"/>
    </source>
</evidence>
<dbReference type="AlphaFoldDB" id="A0A822AI50"/>
<name>A0A822AI50_9BILA</name>
<proteinExistence type="predicted"/>
<accession>A0A822AI50</accession>
<dbReference type="EMBL" id="CAJOBR010034133">
    <property type="protein sequence ID" value="CAF5005795.1"/>
    <property type="molecule type" value="Genomic_DNA"/>
</dbReference>
<feature type="non-terminal residue" evidence="1">
    <location>
        <position position="191"/>
    </location>
</feature>
<reference evidence="1" key="1">
    <citation type="submission" date="2021-02" db="EMBL/GenBank/DDBJ databases">
        <authorList>
            <person name="Nowell W R."/>
        </authorList>
    </citation>
    <scope>NUCLEOTIDE SEQUENCE</scope>
</reference>
<dbReference type="Proteomes" id="UP000663848">
    <property type="component" value="Unassembled WGS sequence"/>
</dbReference>